<dbReference type="FunCoup" id="A0A1Q3AL97">
    <property type="interactions" value="736"/>
</dbReference>
<keyword evidence="11" id="KW-1185">Reference proteome</keyword>
<proteinExistence type="predicted"/>
<accession>A0A1Q3AL97</accession>
<reference evidence="11" key="1">
    <citation type="submission" date="2016-04" db="EMBL/GenBank/DDBJ databases">
        <title>Cephalotus genome sequencing.</title>
        <authorList>
            <person name="Fukushima K."/>
            <person name="Hasebe M."/>
            <person name="Fang X."/>
        </authorList>
    </citation>
    <scope>NUCLEOTIDE SEQUENCE [LARGE SCALE GENOMIC DNA]</scope>
    <source>
        <strain evidence="11">cv. St1</strain>
    </source>
</reference>
<evidence type="ECO:0000256" key="2">
    <source>
        <dbReference type="ARBA" id="ARBA00022448"/>
    </source>
</evidence>
<gene>
    <name evidence="10" type="ORF">CFOL_v3_00061</name>
</gene>
<dbReference type="OrthoDB" id="40134at2759"/>
<dbReference type="EMBL" id="BDDD01000002">
    <property type="protein sequence ID" value="GAV56519.1"/>
    <property type="molecule type" value="Genomic_DNA"/>
</dbReference>
<feature type="transmembrane region" description="Helical" evidence="8">
    <location>
        <begin position="312"/>
        <end position="333"/>
    </location>
</feature>
<dbReference type="AlphaFoldDB" id="A0A1Q3AL97"/>
<feature type="transmembrane region" description="Helical" evidence="8">
    <location>
        <begin position="173"/>
        <end position="195"/>
    </location>
</feature>
<feature type="transmembrane region" description="Helical" evidence="8">
    <location>
        <begin position="103"/>
        <end position="122"/>
    </location>
</feature>
<evidence type="ECO:0000256" key="5">
    <source>
        <dbReference type="ARBA" id="ARBA00022989"/>
    </source>
</evidence>
<feature type="transmembrane region" description="Helical" evidence="8">
    <location>
        <begin position="43"/>
        <end position="63"/>
    </location>
</feature>
<dbReference type="STRING" id="3775.A0A1Q3AL97"/>
<feature type="transmembrane region" description="Helical" evidence="8">
    <location>
        <begin position="370"/>
        <end position="392"/>
    </location>
</feature>
<evidence type="ECO:0000313" key="10">
    <source>
        <dbReference type="EMBL" id="GAV56519.1"/>
    </source>
</evidence>
<keyword evidence="6 8" id="KW-0472">Membrane</keyword>
<evidence type="ECO:0000256" key="3">
    <source>
        <dbReference type="ARBA" id="ARBA00022692"/>
    </source>
</evidence>
<evidence type="ECO:0000256" key="7">
    <source>
        <dbReference type="SAM" id="MobiDB-lite"/>
    </source>
</evidence>
<feature type="transmembrane region" description="Helical" evidence="8">
    <location>
        <begin position="269"/>
        <end position="292"/>
    </location>
</feature>
<keyword evidence="4" id="KW-0029">Amino-acid transport</keyword>
<dbReference type="Pfam" id="PF01490">
    <property type="entry name" value="Aa_trans"/>
    <property type="match status" value="1"/>
</dbReference>
<evidence type="ECO:0000256" key="8">
    <source>
        <dbReference type="SAM" id="Phobius"/>
    </source>
</evidence>
<protein>
    <submittedName>
        <fullName evidence="10">Aa_trans domain-containing protein</fullName>
    </submittedName>
</protein>
<dbReference type="InterPro" id="IPR013057">
    <property type="entry name" value="AA_transpt_TM"/>
</dbReference>
<dbReference type="InParanoid" id="A0A1Q3AL97"/>
<keyword evidence="3 8" id="KW-0812">Transmembrane</keyword>
<feature type="domain" description="Amino acid transporter transmembrane" evidence="9">
    <location>
        <begin position="39"/>
        <end position="424"/>
    </location>
</feature>
<dbReference type="GO" id="GO:0015175">
    <property type="term" value="F:neutral L-amino acid transmembrane transporter activity"/>
    <property type="evidence" value="ECO:0007669"/>
    <property type="project" value="TreeGrafter"/>
</dbReference>
<comment type="subcellular location">
    <subcellularLocation>
        <location evidence="1">Membrane</location>
        <topology evidence="1">Multi-pass membrane protein</topology>
    </subcellularLocation>
</comment>
<comment type="caution">
    <text evidence="10">The sequence shown here is derived from an EMBL/GenBank/DDBJ whole genome shotgun (WGS) entry which is preliminary data.</text>
</comment>
<dbReference type="GO" id="GO:0015179">
    <property type="term" value="F:L-amino acid transmembrane transporter activity"/>
    <property type="evidence" value="ECO:0007669"/>
    <property type="project" value="TreeGrafter"/>
</dbReference>
<dbReference type="GO" id="GO:0005774">
    <property type="term" value="C:vacuolar membrane"/>
    <property type="evidence" value="ECO:0007669"/>
    <property type="project" value="TreeGrafter"/>
</dbReference>
<feature type="region of interest" description="Disordered" evidence="7">
    <location>
        <begin position="1"/>
        <end position="34"/>
    </location>
</feature>
<dbReference type="Proteomes" id="UP000187406">
    <property type="component" value="Unassembled WGS sequence"/>
</dbReference>
<keyword evidence="2" id="KW-0813">Transport</keyword>
<keyword evidence="5 8" id="KW-1133">Transmembrane helix</keyword>
<sequence>MGFEKNKEATASSSRLKPPPPLAREDTPLLGKSSKPLSSQCKTFANVFIAVVGAGVLGLPYAFKRTGWLTSLIMLFSVAALTWHCMMLLVYTSRRLKSLSGGGFSNIASFGDLGFAVCGSIGRSVVDILIVLSQAGFCIGYLIFISSTLVNLFNSRTPARLGSQFFGFSAKSLYIWGCFPFQLGLNSIATLTHLAPLSIFADIVDLGAMGVVMVEEVMVFLKERPEVQAFGGLSVFFYGMGVAVYAFEGIGMVLPIESEMKDKDKFGRILGLSMAFISLMYIGFGLLGYLAFGAETRDIITANLGPGLISSLVQLGLCINLFFTFPLMMNPVYEIVERRFHGGRYSLWLRWLLVLIVSLVALLVPNFADFLSLVGSSVCCGLGFVLPALFHLLVFKEEIGWRGWCLDVGIMVLGVTLGVSGSWYALVEIFSVKV</sequence>
<evidence type="ECO:0000256" key="4">
    <source>
        <dbReference type="ARBA" id="ARBA00022970"/>
    </source>
</evidence>
<feature type="transmembrane region" description="Helical" evidence="8">
    <location>
        <begin position="404"/>
        <end position="426"/>
    </location>
</feature>
<dbReference type="PANTHER" id="PTHR22950:SF529">
    <property type="entry name" value="AMINO ACID TRANSPORTER AVT3B"/>
    <property type="match status" value="1"/>
</dbReference>
<evidence type="ECO:0000313" key="11">
    <source>
        <dbReference type="Proteomes" id="UP000187406"/>
    </source>
</evidence>
<feature type="transmembrane region" description="Helical" evidence="8">
    <location>
        <begin position="69"/>
        <end position="91"/>
    </location>
</feature>
<name>A0A1Q3AL97_CEPFO</name>
<evidence type="ECO:0000259" key="9">
    <source>
        <dbReference type="Pfam" id="PF01490"/>
    </source>
</evidence>
<feature type="transmembrane region" description="Helical" evidence="8">
    <location>
        <begin position="128"/>
        <end position="153"/>
    </location>
</feature>
<organism evidence="10 11">
    <name type="scientific">Cephalotus follicularis</name>
    <name type="common">Albany pitcher plant</name>
    <dbReference type="NCBI Taxonomy" id="3775"/>
    <lineage>
        <taxon>Eukaryota</taxon>
        <taxon>Viridiplantae</taxon>
        <taxon>Streptophyta</taxon>
        <taxon>Embryophyta</taxon>
        <taxon>Tracheophyta</taxon>
        <taxon>Spermatophyta</taxon>
        <taxon>Magnoliopsida</taxon>
        <taxon>eudicotyledons</taxon>
        <taxon>Gunneridae</taxon>
        <taxon>Pentapetalae</taxon>
        <taxon>rosids</taxon>
        <taxon>fabids</taxon>
        <taxon>Oxalidales</taxon>
        <taxon>Cephalotaceae</taxon>
        <taxon>Cephalotus</taxon>
    </lineage>
</organism>
<feature type="transmembrane region" description="Helical" evidence="8">
    <location>
        <begin position="227"/>
        <end position="248"/>
    </location>
</feature>
<evidence type="ECO:0000256" key="1">
    <source>
        <dbReference type="ARBA" id="ARBA00004141"/>
    </source>
</evidence>
<dbReference type="PANTHER" id="PTHR22950">
    <property type="entry name" value="AMINO ACID TRANSPORTER"/>
    <property type="match status" value="1"/>
</dbReference>
<evidence type="ECO:0000256" key="6">
    <source>
        <dbReference type="ARBA" id="ARBA00023136"/>
    </source>
</evidence>
<feature type="transmembrane region" description="Helical" evidence="8">
    <location>
        <begin position="345"/>
        <end position="364"/>
    </location>
</feature>